<organism evidence="10 11">
    <name type="scientific">Rubroshorea leprosula</name>
    <dbReference type="NCBI Taxonomy" id="152421"/>
    <lineage>
        <taxon>Eukaryota</taxon>
        <taxon>Viridiplantae</taxon>
        <taxon>Streptophyta</taxon>
        <taxon>Embryophyta</taxon>
        <taxon>Tracheophyta</taxon>
        <taxon>Spermatophyta</taxon>
        <taxon>Magnoliopsida</taxon>
        <taxon>eudicotyledons</taxon>
        <taxon>Gunneridae</taxon>
        <taxon>Pentapetalae</taxon>
        <taxon>rosids</taxon>
        <taxon>malvids</taxon>
        <taxon>Malvales</taxon>
        <taxon>Dipterocarpaceae</taxon>
        <taxon>Rubroshorea</taxon>
    </lineage>
</organism>
<evidence type="ECO:0000256" key="1">
    <source>
        <dbReference type="ARBA" id="ARBA00005392"/>
    </source>
</evidence>
<dbReference type="InterPro" id="IPR007118">
    <property type="entry name" value="Expan_Lol_pI"/>
</dbReference>
<dbReference type="PRINTS" id="PR01225">
    <property type="entry name" value="EXPANSNFAMLY"/>
</dbReference>
<dbReference type="InterPro" id="IPR036908">
    <property type="entry name" value="RlpA-like_sf"/>
</dbReference>
<dbReference type="GO" id="GO:0005576">
    <property type="term" value="C:extracellular region"/>
    <property type="evidence" value="ECO:0007669"/>
    <property type="project" value="InterPro"/>
</dbReference>
<evidence type="ECO:0000313" key="10">
    <source>
        <dbReference type="EMBL" id="GKV31295.1"/>
    </source>
</evidence>
<evidence type="ECO:0000313" key="11">
    <source>
        <dbReference type="Proteomes" id="UP001054252"/>
    </source>
</evidence>
<evidence type="ECO:0000256" key="6">
    <source>
        <dbReference type="ARBA" id="ARBA00023316"/>
    </source>
</evidence>
<dbReference type="Pfam" id="PF01357">
    <property type="entry name" value="Expansin_C"/>
    <property type="match status" value="1"/>
</dbReference>
<dbReference type="PROSITE" id="PS50843">
    <property type="entry name" value="EXPANSIN_CBD"/>
    <property type="match status" value="1"/>
</dbReference>
<dbReference type="InterPro" id="IPR002963">
    <property type="entry name" value="Expansin"/>
</dbReference>
<dbReference type="AlphaFoldDB" id="A0AAV5L2E1"/>
<dbReference type="CDD" id="cd22274">
    <property type="entry name" value="DPBB_EXPA_N"/>
    <property type="match status" value="1"/>
</dbReference>
<dbReference type="GO" id="GO:0009664">
    <property type="term" value="P:plant-type cell wall organization"/>
    <property type="evidence" value="ECO:0007669"/>
    <property type="project" value="InterPro"/>
</dbReference>
<comment type="caution">
    <text evidence="10">The sequence shown here is derived from an EMBL/GenBank/DDBJ whole genome shotgun (WGS) entry which is preliminary data.</text>
</comment>
<sequence length="241" mass="26835">MAYRPFAIGPNAFVDKTWYDAHATFYGDMTGQETMQGACGYGNLFDQGYGLETAALSTALFNEGLACGACFELMCVNDPEWCIPNAGVIRITATNFCPPNYTKTTDIWCNPPQKHFDLSMPMFVKLANYKAGIIPVKYRRILCHKNGGVHFQLNGNPYWLLVLLYNVGGAGDIIDVKVKGSQTGWLQMNHNWGVNWLVSTVLTGQSLSFQVTTSDHVTLLFNNVVPTNWQFGQTYDGKLNF</sequence>
<dbReference type="GO" id="GO:0009653">
    <property type="term" value="P:anatomical structure morphogenesis"/>
    <property type="evidence" value="ECO:0007669"/>
    <property type="project" value="UniProtKB-ARBA"/>
</dbReference>
<keyword evidence="4" id="KW-0732">Signal</keyword>
<dbReference type="PANTHER" id="PTHR31867">
    <property type="entry name" value="EXPANSIN-A15"/>
    <property type="match status" value="1"/>
</dbReference>
<dbReference type="SUPFAM" id="SSF50685">
    <property type="entry name" value="Barwin-like endoglucanases"/>
    <property type="match status" value="1"/>
</dbReference>
<keyword evidence="2 7" id="KW-0134">Cell wall</keyword>
<keyword evidence="6 7" id="KW-0961">Cell wall biogenesis/degradation</keyword>
<feature type="domain" description="Expansin-like CBD" evidence="9">
    <location>
        <begin position="158"/>
        <end position="237"/>
    </location>
</feature>
<keyword evidence="11" id="KW-1185">Reference proteome</keyword>
<reference evidence="10 11" key="1">
    <citation type="journal article" date="2021" name="Commun. Biol.">
        <title>The genome of Shorea leprosula (Dipterocarpaceae) highlights the ecological relevance of drought in aseasonal tropical rainforests.</title>
        <authorList>
            <person name="Ng K.K.S."/>
            <person name="Kobayashi M.J."/>
            <person name="Fawcett J.A."/>
            <person name="Hatakeyama M."/>
            <person name="Paape T."/>
            <person name="Ng C.H."/>
            <person name="Ang C.C."/>
            <person name="Tnah L.H."/>
            <person name="Lee C.T."/>
            <person name="Nishiyama T."/>
            <person name="Sese J."/>
            <person name="O'Brien M.J."/>
            <person name="Copetti D."/>
            <person name="Mohd Noor M.I."/>
            <person name="Ong R.C."/>
            <person name="Putra M."/>
            <person name="Sireger I.Z."/>
            <person name="Indrioko S."/>
            <person name="Kosugi Y."/>
            <person name="Izuno A."/>
            <person name="Isagi Y."/>
            <person name="Lee S.L."/>
            <person name="Shimizu K.K."/>
        </authorList>
    </citation>
    <scope>NUCLEOTIDE SEQUENCE [LARGE SCALE GENOMIC DNA]</scope>
    <source>
        <strain evidence="10">214</strain>
    </source>
</reference>
<dbReference type="Proteomes" id="UP001054252">
    <property type="component" value="Unassembled WGS sequence"/>
</dbReference>
<dbReference type="InterPro" id="IPR007117">
    <property type="entry name" value="Expansin_CBD"/>
</dbReference>
<dbReference type="EMBL" id="BPVZ01000090">
    <property type="protein sequence ID" value="GKV31295.1"/>
    <property type="molecule type" value="Genomic_DNA"/>
</dbReference>
<dbReference type="InterPro" id="IPR036749">
    <property type="entry name" value="Expansin_CBD_sf"/>
</dbReference>
<evidence type="ECO:0000256" key="4">
    <source>
        <dbReference type="ARBA" id="ARBA00022729"/>
    </source>
</evidence>
<dbReference type="PROSITE" id="PS50842">
    <property type="entry name" value="EXPANSIN_EG45"/>
    <property type="match status" value="1"/>
</dbReference>
<accession>A0AAV5L2E1</accession>
<evidence type="ECO:0000259" key="9">
    <source>
        <dbReference type="PROSITE" id="PS50843"/>
    </source>
</evidence>
<dbReference type="SUPFAM" id="SSF49590">
    <property type="entry name" value="PHL pollen allergen"/>
    <property type="match status" value="1"/>
</dbReference>
<dbReference type="Gene3D" id="2.60.40.760">
    <property type="entry name" value="Expansin, cellulose-binding-like domain"/>
    <property type="match status" value="1"/>
</dbReference>
<dbReference type="SMART" id="SM00837">
    <property type="entry name" value="DPBB_1"/>
    <property type="match status" value="1"/>
</dbReference>
<keyword evidence="5" id="KW-0472">Membrane</keyword>
<proteinExistence type="inferred from homology"/>
<gene>
    <name evidence="10" type="ORF">SLEP1_g40002</name>
</gene>
<keyword evidence="3 7" id="KW-0964">Secreted</keyword>
<dbReference type="InterPro" id="IPR009009">
    <property type="entry name" value="RlpA-like_DPBB"/>
</dbReference>
<dbReference type="InterPro" id="IPR007112">
    <property type="entry name" value="Expansin/allergen_DPBB_dom"/>
</dbReference>
<name>A0AAV5L2E1_9ROSI</name>
<evidence type="ECO:0000259" key="8">
    <source>
        <dbReference type="PROSITE" id="PS50842"/>
    </source>
</evidence>
<evidence type="ECO:0000256" key="7">
    <source>
        <dbReference type="RuleBase" id="RU365023"/>
    </source>
</evidence>
<evidence type="ECO:0000256" key="2">
    <source>
        <dbReference type="ARBA" id="ARBA00022512"/>
    </source>
</evidence>
<comment type="subcellular location">
    <subcellularLocation>
        <location evidence="7">Secreted</location>
        <location evidence="7">Cell wall</location>
    </subcellularLocation>
    <subcellularLocation>
        <location evidence="7">Membrane</location>
        <topology evidence="7">Peripheral membrane protein</topology>
    </subcellularLocation>
</comment>
<evidence type="ECO:0000256" key="3">
    <source>
        <dbReference type="ARBA" id="ARBA00022525"/>
    </source>
</evidence>
<dbReference type="Pfam" id="PF03330">
    <property type="entry name" value="DPBB_1"/>
    <property type="match status" value="1"/>
</dbReference>
<feature type="domain" description="Expansin-like EG45" evidence="8">
    <location>
        <begin position="36"/>
        <end position="148"/>
    </location>
</feature>
<dbReference type="PRINTS" id="PR01226">
    <property type="entry name" value="EXPANSIN"/>
</dbReference>
<evidence type="ECO:0000256" key="5">
    <source>
        <dbReference type="ARBA" id="ARBA00023136"/>
    </source>
</evidence>
<comment type="similarity">
    <text evidence="1 7">Belongs to the expansin family. Expansin A subfamily.</text>
</comment>
<comment type="function">
    <text evidence="7">Causes loosening and extension of plant cell walls by disrupting non-covalent bonding between cellulose microfibrils and matrix glucans. No enzymatic activity has been found.</text>
</comment>
<protein>
    <recommendedName>
        <fullName evidence="7">Expansin</fullName>
    </recommendedName>
</protein>
<dbReference type="Gene3D" id="2.40.40.10">
    <property type="entry name" value="RlpA-like domain"/>
    <property type="match status" value="1"/>
</dbReference>
<dbReference type="GO" id="GO:0016020">
    <property type="term" value="C:membrane"/>
    <property type="evidence" value="ECO:0007669"/>
    <property type="project" value="UniProtKB-SubCell"/>
</dbReference>